<feature type="transmembrane region" description="Helical" evidence="5">
    <location>
        <begin position="177"/>
        <end position="195"/>
    </location>
</feature>
<evidence type="ECO:0000256" key="4">
    <source>
        <dbReference type="ARBA" id="ARBA00023136"/>
    </source>
</evidence>
<evidence type="ECO:0000256" key="2">
    <source>
        <dbReference type="ARBA" id="ARBA00022692"/>
    </source>
</evidence>
<keyword evidence="2 5" id="KW-0812">Transmembrane</keyword>
<name>A0A9D2PVV8_9FIRM</name>
<feature type="transmembrane region" description="Helical" evidence="5">
    <location>
        <begin position="215"/>
        <end position="234"/>
    </location>
</feature>
<feature type="transmembrane region" description="Helical" evidence="5">
    <location>
        <begin position="31"/>
        <end position="51"/>
    </location>
</feature>
<proteinExistence type="predicted"/>
<keyword evidence="3 5" id="KW-1133">Transmembrane helix</keyword>
<protein>
    <submittedName>
        <fullName evidence="6">CvpA family protein</fullName>
    </submittedName>
</protein>
<dbReference type="EMBL" id="DWWB01000079">
    <property type="protein sequence ID" value="HJC67711.1"/>
    <property type="molecule type" value="Genomic_DNA"/>
</dbReference>
<evidence type="ECO:0000256" key="3">
    <source>
        <dbReference type="ARBA" id="ARBA00022989"/>
    </source>
</evidence>
<reference evidence="6" key="1">
    <citation type="journal article" date="2021" name="PeerJ">
        <title>Extensive microbial diversity within the chicken gut microbiome revealed by metagenomics and culture.</title>
        <authorList>
            <person name="Gilroy R."/>
            <person name="Ravi A."/>
            <person name="Getino M."/>
            <person name="Pursley I."/>
            <person name="Horton D.L."/>
            <person name="Alikhan N.F."/>
            <person name="Baker D."/>
            <person name="Gharbi K."/>
            <person name="Hall N."/>
            <person name="Watson M."/>
            <person name="Adriaenssens E.M."/>
            <person name="Foster-Nyarko E."/>
            <person name="Jarju S."/>
            <person name="Secka A."/>
            <person name="Antonio M."/>
            <person name="Oren A."/>
            <person name="Chaudhuri R.R."/>
            <person name="La Ragione R."/>
            <person name="Hildebrand F."/>
            <person name="Pallen M.J."/>
        </authorList>
    </citation>
    <scope>NUCLEOTIDE SEQUENCE</scope>
    <source>
        <strain evidence="6">CHK198-12963</strain>
    </source>
</reference>
<comment type="subcellular location">
    <subcellularLocation>
        <location evidence="1">Membrane</location>
        <topology evidence="1">Multi-pass membrane protein</topology>
    </subcellularLocation>
</comment>
<organism evidence="6 7">
    <name type="scientific">Candidatus Enterocloster excrementigallinarum</name>
    <dbReference type="NCBI Taxonomy" id="2838558"/>
    <lineage>
        <taxon>Bacteria</taxon>
        <taxon>Bacillati</taxon>
        <taxon>Bacillota</taxon>
        <taxon>Clostridia</taxon>
        <taxon>Lachnospirales</taxon>
        <taxon>Lachnospiraceae</taxon>
        <taxon>Enterocloster</taxon>
    </lineage>
</organism>
<dbReference type="GO" id="GO:0009403">
    <property type="term" value="P:toxin biosynthetic process"/>
    <property type="evidence" value="ECO:0007669"/>
    <property type="project" value="InterPro"/>
</dbReference>
<dbReference type="InterPro" id="IPR003825">
    <property type="entry name" value="Colicin-V_CvpA"/>
</dbReference>
<evidence type="ECO:0000256" key="5">
    <source>
        <dbReference type="SAM" id="Phobius"/>
    </source>
</evidence>
<dbReference type="GO" id="GO:0016020">
    <property type="term" value="C:membrane"/>
    <property type="evidence" value="ECO:0007669"/>
    <property type="project" value="UniProtKB-SubCell"/>
</dbReference>
<accession>A0A9D2PVV8</accession>
<dbReference type="Pfam" id="PF02674">
    <property type="entry name" value="Colicin_V"/>
    <property type="match status" value="1"/>
</dbReference>
<evidence type="ECO:0000313" key="7">
    <source>
        <dbReference type="Proteomes" id="UP000823863"/>
    </source>
</evidence>
<dbReference type="Proteomes" id="UP000823863">
    <property type="component" value="Unassembled WGS sequence"/>
</dbReference>
<evidence type="ECO:0000256" key="1">
    <source>
        <dbReference type="ARBA" id="ARBA00004141"/>
    </source>
</evidence>
<gene>
    <name evidence="6" type="ORF">H9931_13545</name>
</gene>
<keyword evidence="4 5" id="KW-0472">Membrane</keyword>
<dbReference type="AlphaFoldDB" id="A0A9D2PVV8"/>
<feature type="transmembrane region" description="Helical" evidence="5">
    <location>
        <begin position="6"/>
        <end position="24"/>
    </location>
</feature>
<sequence length="238" mass="26453">MIFEHWLSGAVAVFLIAMMLYGHYRGFLKQCISIGALVITLAIVKFASPYITAALSENTQIQEAVSDLVLETIGMHETNEETWNEPSAQRLIIEGLELPENIKEALIANNNGEVYRLLGVERFAQYVGAYVANIILNWLSSAILFILVFVGLQLLVRWLDILARLPIIYGLNKIAGTFLGLAQGLLILWVAALVLELFSATPAGRLLMDQVNQSLWLSALYHFNLVGFFLQGLIRGAF</sequence>
<feature type="transmembrane region" description="Helical" evidence="5">
    <location>
        <begin position="135"/>
        <end position="156"/>
    </location>
</feature>
<reference evidence="6" key="2">
    <citation type="submission" date="2021-04" db="EMBL/GenBank/DDBJ databases">
        <authorList>
            <person name="Gilroy R."/>
        </authorList>
    </citation>
    <scope>NUCLEOTIDE SEQUENCE</scope>
    <source>
        <strain evidence="6">CHK198-12963</strain>
    </source>
</reference>
<evidence type="ECO:0000313" key="6">
    <source>
        <dbReference type="EMBL" id="HJC67711.1"/>
    </source>
</evidence>
<comment type="caution">
    <text evidence="6">The sequence shown here is derived from an EMBL/GenBank/DDBJ whole genome shotgun (WGS) entry which is preliminary data.</text>
</comment>